<evidence type="ECO:0000313" key="2">
    <source>
        <dbReference type="EMBL" id="KAK2189107.1"/>
    </source>
</evidence>
<dbReference type="Proteomes" id="UP001209878">
    <property type="component" value="Unassembled WGS sequence"/>
</dbReference>
<dbReference type="EMBL" id="JAODUO010000114">
    <property type="protein sequence ID" value="KAK2189107.1"/>
    <property type="molecule type" value="Genomic_DNA"/>
</dbReference>
<gene>
    <name evidence="2" type="ORF">NP493_115g08015</name>
</gene>
<dbReference type="SUPFAM" id="SSF56672">
    <property type="entry name" value="DNA/RNA polymerases"/>
    <property type="match status" value="1"/>
</dbReference>
<feature type="domain" description="Reverse transcriptase" evidence="1">
    <location>
        <begin position="2"/>
        <end position="132"/>
    </location>
</feature>
<proteinExistence type="predicted"/>
<name>A0AAD9P6T2_RIDPI</name>
<sequence>MKTLERLVLQFLKSIIDPLLDQFQFAHRENRSVDDAVSLGLFYLLQHLDSPHIYGRILFVDYSYGFNTIIPSKLFKKMSVSVYLWILDFLLNRPQVVKIGGNLSSSLTLSTGTPHGCVLSPMLYSLFTYRFAYLVMNVPKYGNLLTILQC</sequence>
<evidence type="ECO:0000259" key="1">
    <source>
        <dbReference type="Pfam" id="PF00078"/>
    </source>
</evidence>
<comment type="caution">
    <text evidence="2">The sequence shown here is derived from an EMBL/GenBank/DDBJ whole genome shotgun (WGS) entry which is preliminary data.</text>
</comment>
<dbReference type="InterPro" id="IPR043502">
    <property type="entry name" value="DNA/RNA_pol_sf"/>
</dbReference>
<dbReference type="Pfam" id="PF00078">
    <property type="entry name" value="RVT_1"/>
    <property type="match status" value="1"/>
</dbReference>
<dbReference type="AlphaFoldDB" id="A0AAD9P6T2"/>
<keyword evidence="3" id="KW-1185">Reference proteome</keyword>
<accession>A0AAD9P6T2</accession>
<protein>
    <recommendedName>
        <fullName evidence="1">Reverse transcriptase domain-containing protein</fullName>
    </recommendedName>
</protein>
<reference evidence="2" key="1">
    <citation type="journal article" date="2023" name="Mol. Biol. Evol.">
        <title>Third-Generation Sequencing Reveals the Adaptive Role of the Epigenome in Three Deep-Sea Polychaetes.</title>
        <authorList>
            <person name="Perez M."/>
            <person name="Aroh O."/>
            <person name="Sun Y."/>
            <person name="Lan Y."/>
            <person name="Juniper S.K."/>
            <person name="Young C.R."/>
            <person name="Angers B."/>
            <person name="Qian P.Y."/>
        </authorList>
    </citation>
    <scope>NUCLEOTIDE SEQUENCE</scope>
    <source>
        <strain evidence="2">R07B-5</strain>
    </source>
</reference>
<dbReference type="InterPro" id="IPR000477">
    <property type="entry name" value="RT_dom"/>
</dbReference>
<evidence type="ECO:0000313" key="3">
    <source>
        <dbReference type="Proteomes" id="UP001209878"/>
    </source>
</evidence>
<organism evidence="2 3">
    <name type="scientific">Ridgeia piscesae</name>
    <name type="common">Tubeworm</name>
    <dbReference type="NCBI Taxonomy" id="27915"/>
    <lineage>
        <taxon>Eukaryota</taxon>
        <taxon>Metazoa</taxon>
        <taxon>Spiralia</taxon>
        <taxon>Lophotrochozoa</taxon>
        <taxon>Annelida</taxon>
        <taxon>Polychaeta</taxon>
        <taxon>Sedentaria</taxon>
        <taxon>Canalipalpata</taxon>
        <taxon>Sabellida</taxon>
        <taxon>Siboglinidae</taxon>
        <taxon>Ridgeia</taxon>
    </lineage>
</organism>